<dbReference type="Pfam" id="PF02678">
    <property type="entry name" value="Pirin"/>
    <property type="match status" value="1"/>
</dbReference>
<sequence length="245" mass="27734">MLNNNITLLRSSDAAQEEGQGATVRRSIGGREVSYFDPFLLLDAFEVQKPAGFPDHPHRGFETVTYMTEGKFQHEDFCGHRGEIRSGDLQWMAAGRGIVHAEMPSGYGVNKGLQLWVNLSETNKLVEPSYQELLDKDIPKININDNKVQIKVIAGRLGISWHCFSRQNKDSNNFVGDFIKVETKDSQLRFVLIAGMPLGEPVARQGPFVMNTKEELQKAFEDYFSFKNGFEKAKNWESQISRNSD</sequence>
<dbReference type="SUPFAM" id="SSF51182">
    <property type="entry name" value="RmlC-like cupins"/>
    <property type="match status" value="1"/>
</dbReference>
<feature type="domain" description="Pirin N-terminal" evidence="6">
    <location>
        <begin position="23"/>
        <end position="117"/>
    </location>
</feature>
<dbReference type="PANTHER" id="PTHR13903">
    <property type="entry name" value="PIRIN-RELATED"/>
    <property type="match status" value="1"/>
</dbReference>
<dbReference type="InterPro" id="IPR014710">
    <property type="entry name" value="RmlC-like_jellyroll"/>
</dbReference>
<dbReference type="CDD" id="cd02909">
    <property type="entry name" value="cupin_pirin_N"/>
    <property type="match status" value="1"/>
</dbReference>
<protein>
    <recommendedName>
        <fullName evidence="10">Pirin-like protein</fullName>
    </recommendedName>
</protein>
<evidence type="ECO:0000256" key="5">
    <source>
        <dbReference type="RuleBase" id="RU003457"/>
    </source>
</evidence>
<dbReference type="InterPro" id="IPR011051">
    <property type="entry name" value="RmlC_Cupin_sf"/>
</dbReference>
<dbReference type="Proteomes" id="UP000281549">
    <property type="component" value="Unassembled WGS sequence"/>
</dbReference>
<comment type="cofactor">
    <cofactor evidence="4">
        <name>Fe cation</name>
        <dbReference type="ChEBI" id="CHEBI:24875"/>
    </cofactor>
    <text evidence="4">Binds 1 Fe cation per subunit.</text>
</comment>
<comment type="similarity">
    <text evidence="2 5">Belongs to the pirin family.</text>
</comment>
<dbReference type="Pfam" id="PF05726">
    <property type="entry name" value="Pirin_C"/>
    <property type="match status" value="1"/>
</dbReference>
<evidence type="ECO:0000313" key="9">
    <source>
        <dbReference type="Proteomes" id="UP000281549"/>
    </source>
</evidence>
<name>A0A4P9YPH6_ROZAC</name>
<accession>A0A4P9YPH6</accession>
<evidence type="ECO:0000256" key="4">
    <source>
        <dbReference type="PIRSR" id="PIRSR006232-1"/>
    </source>
</evidence>
<evidence type="ECO:0000313" key="8">
    <source>
        <dbReference type="EMBL" id="RKP20951.1"/>
    </source>
</evidence>
<keyword evidence="4" id="KW-0408">Iron</keyword>
<evidence type="ECO:0000259" key="7">
    <source>
        <dbReference type="Pfam" id="PF05726"/>
    </source>
</evidence>
<dbReference type="PANTHER" id="PTHR13903:SF8">
    <property type="entry name" value="PIRIN"/>
    <property type="match status" value="1"/>
</dbReference>
<feature type="binding site" evidence="4">
    <location>
        <position position="56"/>
    </location>
    <ligand>
        <name>Fe cation</name>
        <dbReference type="ChEBI" id="CHEBI:24875"/>
    </ligand>
</feature>
<evidence type="ECO:0000256" key="2">
    <source>
        <dbReference type="ARBA" id="ARBA00008416"/>
    </source>
</evidence>
<comment type="subcellular location">
    <subcellularLocation>
        <location evidence="1">Nucleus</location>
    </subcellularLocation>
</comment>
<dbReference type="AlphaFoldDB" id="A0A4P9YPH6"/>
<dbReference type="EMBL" id="ML005004">
    <property type="protein sequence ID" value="RKP20951.1"/>
    <property type="molecule type" value="Genomic_DNA"/>
</dbReference>
<evidence type="ECO:0008006" key="10">
    <source>
        <dbReference type="Google" id="ProtNLM"/>
    </source>
</evidence>
<dbReference type="PIRSF" id="PIRSF006232">
    <property type="entry name" value="Pirin"/>
    <property type="match status" value="1"/>
</dbReference>
<dbReference type="Gene3D" id="2.60.120.10">
    <property type="entry name" value="Jelly Rolls"/>
    <property type="match status" value="2"/>
</dbReference>
<dbReference type="InterPro" id="IPR008778">
    <property type="entry name" value="Pirin_C_dom"/>
</dbReference>
<organism evidence="8 9">
    <name type="scientific">Rozella allomycis (strain CSF55)</name>
    <dbReference type="NCBI Taxonomy" id="988480"/>
    <lineage>
        <taxon>Eukaryota</taxon>
        <taxon>Fungi</taxon>
        <taxon>Fungi incertae sedis</taxon>
        <taxon>Cryptomycota</taxon>
        <taxon>Cryptomycota incertae sedis</taxon>
        <taxon>Rozella</taxon>
    </lineage>
</organism>
<dbReference type="InterPro" id="IPR003829">
    <property type="entry name" value="Pirin_N_dom"/>
</dbReference>
<dbReference type="InterPro" id="IPR012093">
    <property type="entry name" value="Pirin"/>
</dbReference>
<keyword evidence="3" id="KW-0539">Nucleus</keyword>
<dbReference type="GO" id="GO:0005634">
    <property type="term" value="C:nucleus"/>
    <property type="evidence" value="ECO:0007669"/>
    <property type="project" value="UniProtKB-SubCell"/>
</dbReference>
<evidence type="ECO:0000256" key="3">
    <source>
        <dbReference type="ARBA" id="ARBA00023242"/>
    </source>
</evidence>
<dbReference type="GO" id="GO:0046872">
    <property type="term" value="F:metal ion binding"/>
    <property type="evidence" value="ECO:0007669"/>
    <property type="project" value="UniProtKB-KW"/>
</dbReference>
<feature type="binding site" evidence="4">
    <location>
        <position position="100"/>
    </location>
    <ligand>
        <name>Fe cation</name>
        <dbReference type="ChEBI" id="CHEBI:24875"/>
    </ligand>
</feature>
<feature type="domain" description="Pirin C-terminal" evidence="7">
    <location>
        <begin position="174"/>
        <end position="228"/>
    </location>
</feature>
<reference evidence="9" key="1">
    <citation type="journal article" date="2018" name="Nat. Microbiol.">
        <title>Leveraging single-cell genomics to expand the fungal tree of life.</title>
        <authorList>
            <person name="Ahrendt S.R."/>
            <person name="Quandt C.A."/>
            <person name="Ciobanu D."/>
            <person name="Clum A."/>
            <person name="Salamov A."/>
            <person name="Andreopoulos B."/>
            <person name="Cheng J.F."/>
            <person name="Woyke T."/>
            <person name="Pelin A."/>
            <person name="Henrissat B."/>
            <person name="Reynolds N.K."/>
            <person name="Benny G.L."/>
            <person name="Smith M.E."/>
            <person name="James T.Y."/>
            <person name="Grigoriev I.V."/>
        </authorList>
    </citation>
    <scope>NUCLEOTIDE SEQUENCE [LARGE SCALE GENOMIC DNA]</scope>
    <source>
        <strain evidence="9">CSF55</strain>
    </source>
</reference>
<proteinExistence type="inferred from homology"/>
<keyword evidence="4" id="KW-0479">Metal-binding</keyword>
<gene>
    <name evidence="8" type="ORF">ROZALSC1DRAFT_19036</name>
</gene>
<evidence type="ECO:0000256" key="1">
    <source>
        <dbReference type="ARBA" id="ARBA00004123"/>
    </source>
</evidence>
<feature type="binding site" evidence="4">
    <location>
        <position position="58"/>
    </location>
    <ligand>
        <name>Fe cation</name>
        <dbReference type="ChEBI" id="CHEBI:24875"/>
    </ligand>
</feature>
<feature type="binding site" evidence="4">
    <location>
        <position position="102"/>
    </location>
    <ligand>
        <name>Fe cation</name>
        <dbReference type="ChEBI" id="CHEBI:24875"/>
    </ligand>
</feature>
<dbReference type="FunFam" id="2.60.120.10:FF:000055">
    <property type="entry name" value="pirin"/>
    <property type="match status" value="1"/>
</dbReference>
<evidence type="ECO:0000259" key="6">
    <source>
        <dbReference type="Pfam" id="PF02678"/>
    </source>
</evidence>